<keyword evidence="2" id="KW-0808">Transferase</keyword>
<feature type="compositionally biased region" description="Basic and acidic residues" evidence="11">
    <location>
        <begin position="449"/>
        <end position="474"/>
    </location>
</feature>
<dbReference type="GO" id="GO:0016301">
    <property type="term" value="F:kinase activity"/>
    <property type="evidence" value="ECO:0007669"/>
    <property type="project" value="UniProtKB-KW"/>
</dbReference>
<evidence type="ECO:0000256" key="1">
    <source>
        <dbReference type="ARBA" id="ARBA00022527"/>
    </source>
</evidence>
<evidence type="ECO:0000256" key="8">
    <source>
        <dbReference type="ARBA" id="ARBA00041902"/>
    </source>
</evidence>
<evidence type="ECO:0000313" key="13">
    <source>
        <dbReference type="EMBL" id="KAJ1609511.1"/>
    </source>
</evidence>
<evidence type="ECO:0000256" key="6">
    <source>
        <dbReference type="ARBA" id="ARBA00038543"/>
    </source>
</evidence>
<feature type="compositionally biased region" description="Basic and acidic residues" evidence="11">
    <location>
        <begin position="419"/>
        <end position="429"/>
    </location>
</feature>
<keyword evidence="3 10" id="KW-0547">Nucleotide-binding</keyword>
<reference evidence="13" key="1">
    <citation type="submission" date="2022-10" db="EMBL/GenBank/DDBJ databases">
        <title>Adaptive evolution leads to modifications in subtelomeric GC content in a zoonotic Cryptosporidium species.</title>
        <authorList>
            <person name="Li J."/>
            <person name="Feng Y."/>
            <person name="Xiao L."/>
        </authorList>
    </citation>
    <scope>NUCLEOTIDE SEQUENCE</scope>
    <source>
        <strain evidence="13">25894</strain>
    </source>
</reference>
<feature type="domain" description="Protein kinase" evidence="12">
    <location>
        <begin position="10"/>
        <end position="335"/>
    </location>
</feature>
<dbReference type="PANTHER" id="PTHR24056:SF546">
    <property type="entry name" value="CYCLIN-DEPENDENT KINASE 12"/>
    <property type="match status" value="1"/>
</dbReference>
<name>A0ABQ8P888_9CRYT</name>
<evidence type="ECO:0000313" key="14">
    <source>
        <dbReference type="Proteomes" id="UP001071777"/>
    </source>
</evidence>
<evidence type="ECO:0000256" key="7">
    <source>
        <dbReference type="ARBA" id="ARBA00039612"/>
    </source>
</evidence>
<dbReference type="Proteomes" id="UP001071777">
    <property type="component" value="Unassembled WGS sequence"/>
</dbReference>
<dbReference type="PROSITE" id="PS00107">
    <property type="entry name" value="PROTEIN_KINASE_ATP"/>
    <property type="match status" value="1"/>
</dbReference>
<keyword evidence="14" id="KW-1185">Reference proteome</keyword>
<evidence type="ECO:0000256" key="5">
    <source>
        <dbReference type="ARBA" id="ARBA00022840"/>
    </source>
</evidence>
<organism evidence="13 14">
    <name type="scientific">Cryptosporidium canis</name>
    <dbReference type="NCBI Taxonomy" id="195482"/>
    <lineage>
        <taxon>Eukaryota</taxon>
        <taxon>Sar</taxon>
        <taxon>Alveolata</taxon>
        <taxon>Apicomplexa</taxon>
        <taxon>Conoidasida</taxon>
        <taxon>Coccidia</taxon>
        <taxon>Eucoccidiorida</taxon>
        <taxon>Eimeriorina</taxon>
        <taxon>Cryptosporidiidae</taxon>
        <taxon>Cryptosporidium</taxon>
    </lineage>
</organism>
<dbReference type="PROSITE" id="PS50011">
    <property type="entry name" value="PROTEIN_KINASE_DOM"/>
    <property type="match status" value="1"/>
</dbReference>
<evidence type="ECO:0000256" key="9">
    <source>
        <dbReference type="ARBA" id="ARBA00042858"/>
    </source>
</evidence>
<dbReference type="Gene3D" id="3.30.200.20">
    <property type="entry name" value="Phosphorylase Kinase, domain 1"/>
    <property type="match status" value="2"/>
</dbReference>
<dbReference type="Pfam" id="PF00069">
    <property type="entry name" value="Pkinase"/>
    <property type="match status" value="1"/>
</dbReference>
<evidence type="ECO:0000256" key="11">
    <source>
        <dbReference type="SAM" id="MobiDB-lite"/>
    </source>
</evidence>
<sequence length="599" mass="67240">MKLTNHLSSYVKVMRIGQGAFGDVWLAEDLTGKQHVALKKLISKESRDGFSKTAIREIILLTHLKHKNIVKFYGVVFSRPRRELSECNTLSDAKNTAQNSTLSSSSTKGSVWMVFEYLPYDLSGYIEGLKLEGKIIRIVDIKVIVRQLLSSLKYCHINNTIHRDIKCANLLISGDGVVKLADFGLARVFSTRNRMFTNRVVTLWYRPPELLLGSQCYDYPVDMWSVGCILGELILQHPLFCSETEAGVLKSIGETLGSPHSDVLVELKKLPLWSDRESNPLLQVLGSGKGSKYKQFTSRVEEKVGKQGLDLLLSLLQYSPESRLTACRALEHPWLNSSSTREAIPDRLDMSVFSKKKQFHSLSARKLRDKLQGRLKAPSPSEIGGALNAVIGKAYCVGTIKETIAEEMRASVSENLETSTEKQEVDLTKDTNSVLADESKFKTPQGKESCNKLDCPKEKRNSDGHINSCDKDGKCTLNIHNGREVQGSQDREMHEKNSPKVDTQPSTRGKEPPQYDQSHPCGPPRNNDVSIRSCSNLPQHITPLHSPPPLYNSTSRIVRKISESLRISHEHQHEEQDILRCSDPSGNHERRGKNECRDK</sequence>
<accession>A0ABQ8P888</accession>
<dbReference type="SUPFAM" id="SSF56112">
    <property type="entry name" value="Protein kinase-like (PK-like)"/>
    <property type="match status" value="1"/>
</dbReference>
<dbReference type="InterPro" id="IPR050108">
    <property type="entry name" value="CDK"/>
</dbReference>
<feature type="compositionally biased region" description="Basic and acidic residues" evidence="11">
    <location>
        <begin position="489"/>
        <end position="499"/>
    </location>
</feature>
<dbReference type="EMBL" id="JAPCXB010000081">
    <property type="protein sequence ID" value="KAJ1609511.1"/>
    <property type="molecule type" value="Genomic_DNA"/>
</dbReference>
<gene>
    <name evidence="13" type="ORF">OJ252_2189</name>
</gene>
<evidence type="ECO:0000256" key="10">
    <source>
        <dbReference type="PROSITE-ProRule" id="PRU10141"/>
    </source>
</evidence>
<feature type="binding site" evidence="10">
    <location>
        <position position="39"/>
    </location>
    <ligand>
        <name>ATP</name>
        <dbReference type="ChEBI" id="CHEBI:30616"/>
    </ligand>
</feature>
<evidence type="ECO:0000256" key="3">
    <source>
        <dbReference type="ARBA" id="ARBA00022741"/>
    </source>
</evidence>
<evidence type="ECO:0000256" key="4">
    <source>
        <dbReference type="ARBA" id="ARBA00022777"/>
    </source>
</evidence>
<comment type="caution">
    <text evidence="13">The sequence shown here is derived from an EMBL/GenBank/DDBJ whole genome shotgun (WGS) entry which is preliminary data.</text>
</comment>
<proteinExistence type="predicted"/>
<comment type="subunit">
    <text evidence="6">May form a complex composed of at least the catalytic subunit CRK2 and a cyclin.</text>
</comment>
<dbReference type="Gene3D" id="1.10.510.10">
    <property type="entry name" value="Transferase(Phosphotransferase) domain 1"/>
    <property type="match status" value="1"/>
</dbReference>
<dbReference type="InterPro" id="IPR000719">
    <property type="entry name" value="Prot_kinase_dom"/>
</dbReference>
<keyword evidence="1" id="KW-0723">Serine/threonine-protein kinase</keyword>
<dbReference type="SMART" id="SM00220">
    <property type="entry name" value="S_TKc"/>
    <property type="match status" value="1"/>
</dbReference>
<protein>
    <recommendedName>
        <fullName evidence="7">Cyclin-dependent kinase 2 homolog</fullName>
    </recommendedName>
    <alternativeName>
        <fullName evidence="8">Cell division control protein 2 homolog</fullName>
    </alternativeName>
    <alternativeName>
        <fullName evidence="9">cdc2-related kinase 2</fullName>
    </alternativeName>
</protein>
<dbReference type="InterPro" id="IPR011009">
    <property type="entry name" value="Kinase-like_dom_sf"/>
</dbReference>
<evidence type="ECO:0000256" key="2">
    <source>
        <dbReference type="ARBA" id="ARBA00022679"/>
    </source>
</evidence>
<keyword evidence="4 13" id="KW-0418">Kinase</keyword>
<evidence type="ECO:0000259" key="12">
    <source>
        <dbReference type="PROSITE" id="PS50011"/>
    </source>
</evidence>
<feature type="region of interest" description="Disordered" evidence="11">
    <location>
        <begin position="568"/>
        <end position="599"/>
    </location>
</feature>
<dbReference type="PANTHER" id="PTHR24056">
    <property type="entry name" value="CELL DIVISION PROTEIN KINASE"/>
    <property type="match status" value="1"/>
</dbReference>
<keyword evidence="5 10" id="KW-0067">ATP-binding</keyword>
<dbReference type="InterPro" id="IPR017441">
    <property type="entry name" value="Protein_kinase_ATP_BS"/>
</dbReference>
<feature type="region of interest" description="Disordered" evidence="11">
    <location>
        <begin position="415"/>
        <end position="529"/>
    </location>
</feature>